<feature type="region of interest" description="Disordered" evidence="1">
    <location>
        <begin position="1"/>
        <end position="73"/>
    </location>
</feature>
<accession>A0A0F5JQX9</accession>
<dbReference type="Gene3D" id="3.90.70.80">
    <property type="match status" value="1"/>
</dbReference>
<name>A0A0F5JQX9_9BACT</name>
<proteinExistence type="predicted"/>
<feature type="region of interest" description="Disordered" evidence="1">
    <location>
        <begin position="352"/>
        <end position="403"/>
    </location>
</feature>
<organism evidence="2 3">
    <name type="scientific">Parabacteroides goldsteinii DSM 19448 = WAL 12034</name>
    <dbReference type="NCBI Taxonomy" id="927665"/>
    <lineage>
        <taxon>Bacteria</taxon>
        <taxon>Pseudomonadati</taxon>
        <taxon>Bacteroidota</taxon>
        <taxon>Bacteroidia</taxon>
        <taxon>Bacteroidales</taxon>
        <taxon>Tannerellaceae</taxon>
        <taxon>Parabacteroides</taxon>
    </lineage>
</organism>
<feature type="compositionally biased region" description="Polar residues" evidence="1">
    <location>
        <begin position="14"/>
        <end position="23"/>
    </location>
</feature>
<dbReference type="HOGENOM" id="CLU_438596_0_0_10"/>
<gene>
    <name evidence="2" type="ORF">HMPREF1535_00478</name>
</gene>
<dbReference type="InterPro" id="IPR038765">
    <property type="entry name" value="Papain-like_cys_pep_sf"/>
</dbReference>
<reference evidence="2 3" key="1">
    <citation type="submission" date="2013-04" db="EMBL/GenBank/DDBJ databases">
        <title>The Genome Sequence of Parabacteroides goldsteinii DSM 19448.</title>
        <authorList>
            <consortium name="The Broad Institute Genomics Platform"/>
            <person name="Earl A."/>
            <person name="Ward D."/>
            <person name="Feldgarden M."/>
            <person name="Gevers D."/>
            <person name="Martens E."/>
            <person name="Sakamoto M."/>
            <person name="Benno Y."/>
            <person name="Song Y."/>
            <person name="Liu C."/>
            <person name="Lee J."/>
            <person name="Bolanos M."/>
            <person name="Vaisanen M.L."/>
            <person name="Finegold S.M."/>
            <person name="Walker B."/>
            <person name="Young S."/>
            <person name="Zeng Q."/>
            <person name="Gargeya S."/>
            <person name="Fitzgerald M."/>
            <person name="Haas B."/>
            <person name="Abouelleil A."/>
            <person name="Allen A.W."/>
            <person name="Alvarado L."/>
            <person name="Arachchi H.M."/>
            <person name="Berlin A.M."/>
            <person name="Chapman S.B."/>
            <person name="Gainer-Dewar J."/>
            <person name="Goldberg J."/>
            <person name="Griggs A."/>
            <person name="Gujja S."/>
            <person name="Hansen M."/>
            <person name="Howarth C."/>
            <person name="Imamovic A."/>
            <person name="Ireland A."/>
            <person name="Larimer J."/>
            <person name="McCowan C."/>
            <person name="Murphy C."/>
            <person name="Pearson M."/>
            <person name="Poon T.W."/>
            <person name="Priest M."/>
            <person name="Roberts A."/>
            <person name="Saif S."/>
            <person name="Shea T."/>
            <person name="Sisk P."/>
            <person name="Sykes S."/>
            <person name="Wortman J."/>
            <person name="Nusbaum C."/>
            <person name="Birren B."/>
        </authorList>
    </citation>
    <scope>NUCLEOTIDE SEQUENCE [LARGE SCALE GENOMIC DNA]</scope>
    <source>
        <strain evidence="2 3">DSM 19448</strain>
    </source>
</reference>
<evidence type="ECO:0000313" key="3">
    <source>
        <dbReference type="Proteomes" id="UP000033047"/>
    </source>
</evidence>
<dbReference type="RefSeq" id="WP_046145190.1">
    <property type="nucleotide sequence ID" value="NZ_KQ033912.1"/>
</dbReference>
<dbReference type="PATRIC" id="fig|927665.4.peg.480"/>
<feature type="compositionally biased region" description="Polar residues" evidence="1">
    <location>
        <begin position="372"/>
        <end position="388"/>
    </location>
</feature>
<dbReference type="Proteomes" id="UP000033047">
    <property type="component" value="Unassembled WGS sequence"/>
</dbReference>
<dbReference type="AlphaFoldDB" id="A0A0F5JQX9"/>
<evidence type="ECO:0008006" key="4">
    <source>
        <dbReference type="Google" id="ProtNLM"/>
    </source>
</evidence>
<evidence type="ECO:0000256" key="1">
    <source>
        <dbReference type="SAM" id="MobiDB-lite"/>
    </source>
</evidence>
<feature type="compositionally biased region" description="Basic and acidic residues" evidence="1">
    <location>
        <begin position="25"/>
        <end position="73"/>
    </location>
</feature>
<dbReference type="EMBL" id="AQHV01000001">
    <property type="protein sequence ID" value="KKB60201.1"/>
    <property type="molecule type" value="Genomic_DNA"/>
</dbReference>
<protein>
    <recommendedName>
        <fullName evidence="4">OTU domain-containing protein</fullName>
    </recommendedName>
</protein>
<evidence type="ECO:0000313" key="2">
    <source>
        <dbReference type="EMBL" id="KKB60201.1"/>
    </source>
</evidence>
<dbReference type="CDD" id="cd22744">
    <property type="entry name" value="OTU"/>
    <property type="match status" value="1"/>
</dbReference>
<dbReference type="SUPFAM" id="SSF54001">
    <property type="entry name" value="Cysteine proteinases"/>
    <property type="match status" value="1"/>
</dbReference>
<sequence length="623" mass="70673">MGKKKAKERKPGGTQVSSVSSQKGKPKDKAKGQTQKEEPTHVDNSPKSEHDRILKEKIEKGEKKKRAQENLKKVKDLPAKERMAFIAQIMKKYECSEDDCIGYISQSLQDLKPGEYDRTRFEQTLAFDIRHIRFAPEPQTLHQQYLTKSGWDRKLLEKEGKSVVPRRQATKEELAEDQLCIYRTMSLAEWEGLKGKPSSLKNHLGDFKEAVEYLYLKSSDVPIKVLVEFPIKRGREANLFSPNLIGFPSKIAYNIKSMSKVLLDVEHSSNFSENEAKDKTGEKVGIKSEDHGDAKFSFSLPSSNNPTKNKKCVENLMSLIDIPQIGVLAYNINGKITFLEEKKIDFVKADVNDSEKATDKTISAESDIPQPEKQTPDATPSKESQPVTQVPPEMPQSEDETSVVSVIASEIRSMLQSADEDEQVYPDVPDLTPEELRRLDMPAASDPERKMIPEAQYVAEKNWIIEDYGGGGDCLFRALSASLDPEVFLKLRQEIVIEEQEAGLVQKGFVDANLMGMLENSLYPELRDLSVEAIHKQNIPIEAYHKLMALQGTWGGDMEILAFTRLGHQIVYVIDENGTMFCYEEGESQRIDEIPDGVWENESIVLYKTRDHWRRVTGRYHTQ</sequence>
<comment type="caution">
    <text evidence="2">The sequence shown here is derived from an EMBL/GenBank/DDBJ whole genome shotgun (WGS) entry which is preliminary data.</text>
</comment>